<dbReference type="EMBL" id="WJIF01000005">
    <property type="protein sequence ID" value="MRG60353.1"/>
    <property type="molecule type" value="Genomic_DNA"/>
</dbReference>
<dbReference type="Proteomes" id="UP000431080">
    <property type="component" value="Unassembled WGS sequence"/>
</dbReference>
<evidence type="ECO:0000313" key="3">
    <source>
        <dbReference type="Proteomes" id="UP000431080"/>
    </source>
</evidence>
<name>A0A6I2FEM9_9MICO</name>
<keyword evidence="3" id="KW-1185">Reference proteome</keyword>
<feature type="transmembrane region" description="Helical" evidence="1">
    <location>
        <begin position="340"/>
        <end position="362"/>
    </location>
</feature>
<comment type="caution">
    <text evidence="2">The sequence shown here is derived from an EMBL/GenBank/DDBJ whole genome shotgun (WGS) entry which is preliminary data.</text>
</comment>
<accession>A0A6I2FEM9</accession>
<organism evidence="2 3">
    <name type="scientific">Agromyces agglutinans</name>
    <dbReference type="NCBI Taxonomy" id="2662258"/>
    <lineage>
        <taxon>Bacteria</taxon>
        <taxon>Bacillati</taxon>
        <taxon>Actinomycetota</taxon>
        <taxon>Actinomycetes</taxon>
        <taxon>Micrococcales</taxon>
        <taxon>Microbacteriaceae</taxon>
        <taxon>Agromyces</taxon>
    </lineage>
</organism>
<dbReference type="RefSeq" id="WP_153684797.1">
    <property type="nucleotide sequence ID" value="NZ_WJIF01000005.1"/>
</dbReference>
<keyword evidence="1" id="KW-1133">Transmembrane helix</keyword>
<feature type="transmembrane region" description="Helical" evidence="1">
    <location>
        <begin position="215"/>
        <end position="238"/>
    </location>
</feature>
<sequence>MSDDRIAGALAIWHARNLRSAGDRAFLAYAVVMVLLVAVAPAGRLVWLAVTTPEAIAALTSPSAPEVTTVVVAALWAGALLWGRDRGPALLAPFPTYALGAGGSRRSRAFRGAVLRAGAVVTAGSVAGAGLIAGSLMSHGATGAVGVAVFATAGALVGIIASIAWLAGQALPRAAAPMALAVLVLGALSAAVPLLQPFTPWGWVAMAYPADPSHAGLALAAPLALTALAASAAALVALAPRLMARLALERLIEQAVRWESATNHATIMDFSAAVTAYRRVPHRGRRIRAITPVRLPLAFLIRDAIGAARTPGRLVGGVLAVAVAGVLITLAVAPDGTVPGWVVGAAAGVLLFGGLGPLTDGVRHAVSVASDLPLYGIADERLLALHVLFPLAASAVVLVAVVVACSIVAGAAAGPPALVALALGLLTSAVRVGAALKGGLPPALLAPIPTPMGDFGAAVRMVWAIDGVLLAALAGAGAALASASPVLLVAVAVVVVAVGIRRWRARA</sequence>
<feature type="transmembrane region" description="Helical" evidence="1">
    <location>
        <begin position="383"/>
        <end position="411"/>
    </location>
</feature>
<feature type="transmembrane region" description="Helical" evidence="1">
    <location>
        <begin position="314"/>
        <end position="334"/>
    </location>
</feature>
<feature type="transmembrane region" description="Helical" evidence="1">
    <location>
        <begin position="486"/>
        <end position="503"/>
    </location>
</feature>
<feature type="transmembrane region" description="Helical" evidence="1">
    <location>
        <begin position="143"/>
        <end position="167"/>
    </location>
</feature>
<evidence type="ECO:0000313" key="2">
    <source>
        <dbReference type="EMBL" id="MRG60353.1"/>
    </source>
</evidence>
<feature type="transmembrane region" description="Helical" evidence="1">
    <location>
        <begin position="417"/>
        <end position="436"/>
    </location>
</feature>
<feature type="transmembrane region" description="Helical" evidence="1">
    <location>
        <begin position="113"/>
        <end position="137"/>
    </location>
</feature>
<feature type="transmembrane region" description="Helical" evidence="1">
    <location>
        <begin position="67"/>
        <end position="83"/>
    </location>
</feature>
<feature type="transmembrane region" description="Helical" evidence="1">
    <location>
        <begin position="174"/>
        <end position="195"/>
    </location>
</feature>
<evidence type="ECO:0000256" key="1">
    <source>
        <dbReference type="SAM" id="Phobius"/>
    </source>
</evidence>
<feature type="transmembrane region" description="Helical" evidence="1">
    <location>
        <begin position="26"/>
        <end position="47"/>
    </location>
</feature>
<proteinExistence type="predicted"/>
<keyword evidence="1" id="KW-0812">Transmembrane</keyword>
<reference evidence="2 3" key="1">
    <citation type="submission" date="2019-10" db="EMBL/GenBank/DDBJ databases">
        <authorList>
            <person name="Nie G."/>
            <person name="Ming H."/>
            <person name="Yi B."/>
        </authorList>
    </citation>
    <scope>NUCLEOTIDE SEQUENCE [LARGE SCALE GENOMIC DNA]</scope>
    <source>
        <strain evidence="2 3">CFH 90414</strain>
    </source>
</reference>
<keyword evidence="1" id="KW-0472">Membrane</keyword>
<protein>
    <submittedName>
        <fullName evidence="2">Uncharacterized protein</fullName>
    </submittedName>
</protein>
<gene>
    <name evidence="2" type="ORF">GE115_10820</name>
</gene>
<dbReference type="AlphaFoldDB" id="A0A6I2FEM9"/>